<evidence type="ECO:0000313" key="4">
    <source>
        <dbReference type="Proteomes" id="UP000321827"/>
    </source>
</evidence>
<feature type="chain" id="PRO_5021711438" description="Cytochrome P460 domain-containing protein" evidence="1">
    <location>
        <begin position="21"/>
        <end position="154"/>
    </location>
</feature>
<name>A0A511RM20_9DEIN</name>
<proteinExistence type="predicted"/>
<evidence type="ECO:0000259" key="2">
    <source>
        <dbReference type="Pfam" id="PF16694"/>
    </source>
</evidence>
<evidence type="ECO:0000313" key="3">
    <source>
        <dbReference type="EMBL" id="GEM90701.1"/>
    </source>
</evidence>
<keyword evidence="1" id="KW-0732">Signal</keyword>
<evidence type="ECO:0000256" key="1">
    <source>
        <dbReference type="SAM" id="SignalP"/>
    </source>
</evidence>
<comment type="caution">
    <text evidence="3">The sequence shown here is derived from an EMBL/GenBank/DDBJ whole genome shotgun (WGS) entry which is preliminary data.</text>
</comment>
<dbReference type="Gene3D" id="3.50.70.20">
    <property type="entry name" value="Cytochrome P460"/>
    <property type="match status" value="1"/>
</dbReference>
<dbReference type="InterPro" id="IPR038142">
    <property type="entry name" value="Cytochrome_P460_sp"/>
</dbReference>
<dbReference type="AlphaFoldDB" id="A0A511RM20"/>
<reference evidence="3 4" key="1">
    <citation type="submission" date="2019-07" db="EMBL/GenBank/DDBJ databases">
        <title>Whole genome shotgun sequence of Oceanithermus desulfurans NBRC 100063.</title>
        <authorList>
            <person name="Hosoyama A."/>
            <person name="Uohara A."/>
            <person name="Ohji S."/>
            <person name="Ichikawa N."/>
        </authorList>
    </citation>
    <scope>NUCLEOTIDE SEQUENCE [LARGE SCALE GENOMIC DNA]</scope>
    <source>
        <strain evidence="3 4">NBRC 100063</strain>
    </source>
</reference>
<sequence length="154" mass="16433">MKRWWLVVIAALTLGAAAQMGGTAETLWKFLQSQGYQLGWHYIPGEPAGKYPGGAPHGAILRTFTNDIAFDALSKKTFPLPEGAIIVKENYTPGGELAAVTVMQKIAGFNPEGGDWFWAKYAPDGSVQASGKVGGCIGCHAQKKASDWIFSGSE</sequence>
<dbReference type="Pfam" id="PF16694">
    <property type="entry name" value="Cytochrome_P460"/>
    <property type="match status" value="1"/>
</dbReference>
<feature type="domain" description="Cytochrome P460" evidence="2">
    <location>
        <begin position="58"/>
        <end position="151"/>
    </location>
</feature>
<gene>
    <name evidence="3" type="ORF">ODE01S_21350</name>
</gene>
<dbReference type="CDD" id="cd20716">
    <property type="entry name" value="cyt_P460_fam"/>
    <property type="match status" value="1"/>
</dbReference>
<protein>
    <recommendedName>
        <fullName evidence="2">Cytochrome P460 domain-containing protein</fullName>
    </recommendedName>
</protein>
<organism evidence="3 4">
    <name type="scientific">Oceanithermus desulfurans NBRC 100063</name>
    <dbReference type="NCBI Taxonomy" id="1227550"/>
    <lineage>
        <taxon>Bacteria</taxon>
        <taxon>Thermotogati</taxon>
        <taxon>Deinococcota</taxon>
        <taxon>Deinococci</taxon>
        <taxon>Thermales</taxon>
        <taxon>Thermaceae</taxon>
        <taxon>Oceanithermus</taxon>
    </lineage>
</organism>
<dbReference type="Proteomes" id="UP000321827">
    <property type="component" value="Unassembled WGS sequence"/>
</dbReference>
<dbReference type="RefSeq" id="WP_147148680.1">
    <property type="nucleotide sequence ID" value="NZ_BJXN01000019.1"/>
</dbReference>
<dbReference type="EMBL" id="BJXN01000019">
    <property type="protein sequence ID" value="GEM90701.1"/>
    <property type="molecule type" value="Genomic_DNA"/>
</dbReference>
<accession>A0A511RM20</accession>
<dbReference type="InterPro" id="IPR032033">
    <property type="entry name" value="Cytochrome_P460"/>
</dbReference>
<dbReference type="OrthoDB" id="34250at2"/>
<feature type="signal peptide" evidence="1">
    <location>
        <begin position="1"/>
        <end position="20"/>
    </location>
</feature>